<dbReference type="EMBL" id="JAYMYQ010000004">
    <property type="protein sequence ID" value="KAK7338858.1"/>
    <property type="molecule type" value="Genomic_DNA"/>
</dbReference>
<gene>
    <name evidence="1" type="ORF">VNO77_19492</name>
</gene>
<accession>A0AAN9LSP2</accession>
<name>A0AAN9LSP2_CANGL</name>
<evidence type="ECO:0000313" key="2">
    <source>
        <dbReference type="Proteomes" id="UP001367508"/>
    </source>
</evidence>
<dbReference type="Proteomes" id="UP001367508">
    <property type="component" value="Unassembled WGS sequence"/>
</dbReference>
<dbReference type="AlphaFoldDB" id="A0AAN9LSP2"/>
<reference evidence="1 2" key="1">
    <citation type="submission" date="2024-01" db="EMBL/GenBank/DDBJ databases">
        <title>The genomes of 5 underutilized Papilionoideae crops provide insights into root nodulation and disease resistanc.</title>
        <authorList>
            <person name="Jiang F."/>
        </authorList>
    </citation>
    <scope>NUCLEOTIDE SEQUENCE [LARGE SCALE GENOMIC DNA]</scope>
    <source>
        <strain evidence="1">LVBAO_FW01</strain>
        <tissue evidence="1">Leaves</tissue>
    </source>
</reference>
<comment type="caution">
    <text evidence="1">The sequence shown here is derived from an EMBL/GenBank/DDBJ whole genome shotgun (WGS) entry which is preliminary data.</text>
</comment>
<organism evidence="1 2">
    <name type="scientific">Canavalia gladiata</name>
    <name type="common">Sword bean</name>
    <name type="synonym">Dolichos gladiatus</name>
    <dbReference type="NCBI Taxonomy" id="3824"/>
    <lineage>
        <taxon>Eukaryota</taxon>
        <taxon>Viridiplantae</taxon>
        <taxon>Streptophyta</taxon>
        <taxon>Embryophyta</taxon>
        <taxon>Tracheophyta</taxon>
        <taxon>Spermatophyta</taxon>
        <taxon>Magnoliopsida</taxon>
        <taxon>eudicotyledons</taxon>
        <taxon>Gunneridae</taxon>
        <taxon>Pentapetalae</taxon>
        <taxon>rosids</taxon>
        <taxon>fabids</taxon>
        <taxon>Fabales</taxon>
        <taxon>Fabaceae</taxon>
        <taxon>Papilionoideae</taxon>
        <taxon>50 kb inversion clade</taxon>
        <taxon>NPAAA clade</taxon>
        <taxon>indigoferoid/millettioid clade</taxon>
        <taxon>Phaseoleae</taxon>
        <taxon>Canavalia</taxon>
    </lineage>
</organism>
<evidence type="ECO:0000313" key="1">
    <source>
        <dbReference type="EMBL" id="KAK7338858.1"/>
    </source>
</evidence>
<protein>
    <submittedName>
        <fullName evidence="1">Uncharacterized protein</fullName>
    </submittedName>
</protein>
<proteinExistence type="predicted"/>
<sequence length="197" mass="21574">MLKTGFELQVPALCGHFEGHGIAWIPRSTILALVCYWLRLAMTTQAGVEGNVIGGGNQERTPLFLYQSQCDLSLDMHGVSLCVAHIPFQRSSDVINKSPAACTSRMPASGLLTEHDNTRPGLCCLSVLSLESYNPKLSSDFWLALCGILSKPASRVLCGILLQRNASWSPLLMWCCSSKPQEVVPPISSCPRNLFFY</sequence>
<keyword evidence="2" id="KW-1185">Reference proteome</keyword>